<organism evidence="1">
    <name type="scientific">bioreactor metagenome</name>
    <dbReference type="NCBI Taxonomy" id="1076179"/>
    <lineage>
        <taxon>unclassified sequences</taxon>
        <taxon>metagenomes</taxon>
        <taxon>ecological metagenomes</taxon>
    </lineage>
</organism>
<accession>A0A645JXV5</accession>
<dbReference type="AlphaFoldDB" id="A0A645JXV5"/>
<gene>
    <name evidence="1" type="ORF">SDC9_212146</name>
</gene>
<dbReference type="EMBL" id="VSSQ01145145">
    <property type="protein sequence ID" value="MPN64374.1"/>
    <property type="molecule type" value="Genomic_DNA"/>
</dbReference>
<evidence type="ECO:0000313" key="1">
    <source>
        <dbReference type="EMBL" id="MPN64374.1"/>
    </source>
</evidence>
<name>A0A645JXV5_9ZZZZ</name>
<comment type="caution">
    <text evidence="1">The sequence shown here is derived from an EMBL/GenBank/DDBJ whole genome shotgun (WGS) entry which is preliminary data.</text>
</comment>
<proteinExistence type="predicted"/>
<protein>
    <submittedName>
        <fullName evidence="1">Uncharacterized protein</fullName>
    </submittedName>
</protein>
<sequence length="79" mass="8536">MVSAQGYTVIQGAVPVFFEVGVLVRSSLGRLDIDEFNVAALGQCHPADVTLIVRNINAVDCPYGKHPEAKHRDNSRTGN</sequence>
<reference evidence="1" key="1">
    <citation type="submission" date="2019-08" db="EMBL/GenBank/DDBJ databases">
        <authorList>
            <person name="Kucharzyk K."/>
            <person name="Murdoch R.W."/>
            <person name="Higgins S."/>
            <person name="Loffler F."/>
        </authorList>
    </citation>
    <scope>NUCLEOTIDE SEQUENCE</scope>
</reference>